<evidence type="ECO:0000256" key="1">
    <source>
        <dbReference type="SAM" id="SignalP"/>
    </source>
</evidence>
<name>A0A646KNA3_STRJU</name>
<organism evidence="2 3">
    <name type="scientific">Streptomyces jumonjinensis</name>
    <dbReference type="NCBI Taxonomy" id="1945"/>
    <lineage>
        <taxon>Bacteria</taxon>
        <taxon>Bacillati</taxon>
        <taxon>Actinomycetota</taxon>
        <taxon>Actinomycetes</taxon>
        <taxon>Kitasatosporales</taxon>
        <taxon>Streptomycetaceae</taxon>
        <taxon>Streptomyces</taxon>
    </lineage>
</organism>
<sequence length="148" mass="15023">MRKLVSVLTGGALAAAGLVGVAPTASAAPAAVAAYGCTGNLVQTTPVTGPGTGVWANFQLYYTTTGGGTYCGVLVAKKYVGQKHYLELRMDTKPSPGPCNSTSPNDCGMYLQYAGPVKVANAKDKCLSWAARIDAPNGDSSVTGANCD</sequence>
<feature type="signal peptide" evidence="1">
    <location>
        <begin position="1"/>
        <end position="27"/>
    </location>
</feature>
<evidence type="ECO:0000313" key="3">
    <source>
        <dbReference type="Proteomes" id="UP000419138"/>
    </source>
</evidence>
<evidence type="ECO:0008006" key="4">
    <source>
        <dbReference type="Google" id="ProtNLM"/>
    </source>
</evidence>
<comment type="caution">
    <text evidence="2">The sequence shown here is derived from an EMBL/GenBank/DDBJ whole genome shotgun (WGS) entry which is preliminary data.</text>
</comment>
<reference evidence="2 3" key="1">
    <citation type="submission" date="2019-05" db="EMBL/GenBank/DDBJ databases">
        <title>Comparative genomics and metabolomics analyses of clavulanic acid producing Streptomyces species provides insight into specialized metabolism and evolution of beta-lactam biosynthetic gene clusters.</title>
        <authorList>
            <person name="Moore M.A."/>
            <person name="Cruz-Morales P."/>
            <person name="Barona Gomez F."/>
            <person name="Kapil T."/>
        </authorList>
    </citation>
    <scope>NUCLEOTIDE SEQUENCE [LARGE SCALE GENOMIC DNA]</scope>
    <source>
        <strain evidence="2 3">NRRL 5741</strain>
    </source>
</reference>
<keyword evidence="1" id="KW-0732">Signal</keyword>
<feature type="chain" id="PRO_5025005384" description="Spore-associated protein A" evidence="1">
    <location>
        <begin position="28"/>
        <end position="148"/>
    </location>
</feature>
<dbReference type="OrthoDB" id="1099523at2"/>
<keyword evidence="3" id="KW-1185">Reference proteome</keyword>
<gene>
    <name evidence="2" type="ORF">FF041_27630</name>
</gene>
<dbReference type="AlphaFoldDB" id="A0A646KNA3"/>
<dbReference type="RefSeq" id="WP_153525318.1">
    <property type="nucleotide sequence ID" value="NZ_VCLA01000178.1"/>
</dbReference>
<evidence type="ECO:0000313" key="2">
    <source>
        <dbReference type="EMBL" id="MQT03804.1"/>
    </source>
</evidence>
<proteinExistence type="predicted"/>
<protein>
    <recommendedName>
        <fullName evidence="4">Spore-associated protein A</fullName>
    </recommendedName>
</protein>
<dbReference type="EMBL" id="VCLA01000178">
    <property type="protein sequence ID" value="MQT03804.1"/>
    <property type="molecule type" value="Genomic_DNA"/>
</dbReference>
<accession>A0A646KNA3</accession>
<dbReference type="Proteomes" id="UP000419138">
    <property type="component" value="Unassembled WGS sequence"/>
</dbReference>